<dbReference type="Pfam" id="PF05276">
    <property type="entry name" value="SH3BP5"/>
    <property type="match status" value="1"/>
</dbReference>
<evidence type="ECO:0008006" key="7">
    <source>
        <dbReference type="Google" id="ProtNLM"/>
    </source>
</evidence>
<protein>
    <recommendedName>
        <fullName evidence="7">SH3 domain-binding protein 5-like protein</fullName>
    </recommendedName>
</protein>
<dbReference type="AlphaFoldDB" id="A0AAD9RIQ0"/>
<feature type="region of interest" description="Disordered" evidence="4">
    <location>
        <begin position="541"/>
        <end position="580"/>
    </location>
</feature>
<reference evidence="5" key="2">
    <citation type="journal article" date="2023" name="Commun. Biol.">
        <title>Intrasexual cuticular hydrocarbon dimorphism in a wasp sheds light on hydrocarbon biosynthesis genes in Hymenoptera.</title>
        <authorList>
            <person name="Moris V.C."/>
            <person name="Podsiadlowski L."/>
            <person name="Martin S."/>
            <person name="Oeyen J.P."/>
            <person name="Donath A."/>
            <person name="Petersen M."/>
            <person name="Wilbrandt J."/>
            <person name="Misof B."/>
            <person name="Liedtke D."/>
            <person name="Thamm M."/>
            <person name="Scheiner R."/>
            <person name="Schmitt T."/>
            <person name="Niehuis O."/>
        </authorList>
    </citation>
    <scope>NUCLEOTIDE SEQUENCE</scope>
    <source>
        <strain evidence="5">GBR_01_08_01A</strain>
    </source>
</reference>
<evidence type="ECO:0000256" key="2">
    <source>
        <dbReference type="ARBA" id="ARBA00023054"/>
    </source>
</evidence>
<dbReference type="Proteomes" id="UP001258017">
    <property type="component" value="Unassembled WGS sequence"/>
</dbReference>
<dbReference type="GO" id="GO:0004860">
    <property type="term" value="F:protein kinase inhibitor activity"/>
    <property type="evidence" value="ECO:0007669"/>
    <property type="project" value="TreeGrafter"/>
</dbReference>
<evidence type="ECO:0000256" key="3">
    <source>
        <dbReference type="SAM" id="Coils"/>
    </source>
</evidence>
<organism evidence="5 6">
    <name type="scientific">Odynerus spinipes</name>
    <dbReference type="NCBI Taxonomy" id="1348599"/>
    <lineage>
        <taxon>Eukaryota</taxon>
        <taxon>Metazoa</taxon>
        <taxon>Ecdysozoa</taxon>
        <taxon>Arthropoda</taxon>
        <taxon>Hexapoda</taxon>
        <taxon>Insecta</taxon>
        <taxon>Pterygota</taxon>
        <taxon>Neoptera</taxon>
        <taxon>Endopterygota</taxon>
        <taxon>Hymenoptera</taxon>
        <taxon>Apocrita</taxon>
        <taxon>Aculeata</taxon>
        <taxon>Vespoidea</taxon>
        <taxon>Vespidae</taxon>
        <taxon>Eumeninae</taxon>
        <taxon>Odynerus</taxon>
    </lineage>
</organism>
<gene>
    <name evidence="5" type="ORF">KPH14_006230</name>
</gene>
<keyword evidence="6" id="KW-1185">Reference proteome</keyword>
<dbReference type="GO" id="GO:0005737">
    <property type="term" value="C:cytoplasm"/>
    <property type="evidence" value="ECO:0007669"/>
    <property type="project" value="TreeGrafter"/>
</dbReference>
<feature type="compositionally biased region" description="Polar residues" evidence="4">
    <location>
        <begin position="541"/>
        <end position="560"/>
    </location>
</feature>
<proteinExistence type="inferred from homology"/>
<reference evidence="5" key="1">
    <citation type="submission" date="2021-08" db="EMBL/GenBank/DDBJ databases">
        <authorList>
            <person name="Misof B."/>
            <person name="Oliver O."/>
            <person name="Podsiadlowski L."/>
            <person name="Donath A."/>
            <person name="Peters R."/>
            <person name="Mayer C."/>
            <person name="Rust J."/>
            <person name="Gunkel S."/>
            <person name="Lesny P."/>
            <person name="Martin S."/>
            <person name="Oeyen J.P."/>
            <person name="Petersen M."/>
            <person name="Panagiotis P."/>
            <person name="Wilbrandt J."/>
            <person name="Tanja T."/>
        </authorList>
    </citation>
    <scope>NUCLEOTIDE SEQUENCE</scope>
    <source>
        <strain evidence="5">GBR_01_08_01A</strain>
        <tissue evidence="5">Thorax + abdomen</tissue>
    </source>
</reference>
<sequence>MDVAEDAEGSLDPRIQIELENLNNATDDINKLETELDEAHTAFRQLLSESTRRLKEVADKLGPTCIEKARCYFEALEVAHLAQVECQKQAQLFQRASEIHAAAKETVALAEARFTSHQHEWKFDQAWQDMLNHATIKVMDADNQKAECGREHHRKAMLFQDAEKKVLQLEEKYRRYIIKSRPYFEVKAQCDQMLATQKERVEYLQKAIKDAKQNYASSLRILEDISNQIHQQRKDNDILANGPREPGVGAELIGTGDNINYKMDFKKVKHDNIISTIDSEYNTNVQDQQNNGDVQSNITTLCVEHLSRRSVDGSEATSNQWELELQASMEKLNCTPFNSKDFERDEQEIKDISIKEICDIRLVDKKDTVDVVDKSQYNFLQGKESSDDTLNSFKKLSTDLEISKTSFDAPAVSSSKSLQSLCYSLFNSVQARSKYINDITKSLYKESTNKGTCPVERVENVEKVEELNTSKYVPNRISEIDFKHQKSQSNVKTNMEDIKHNYSMPKLYDCTESNALAKAITYVKNPNLKALSTPTCYSANSSPLKSNHSFSSQSKRLSNNELHKTHGKTPPFERSRNKSSSIKELPLLSLINVPTTVLQTYKEKSSSMNDLNFKNTLDLYKSNKHLTIV</sequence>
<comment type="caution">
    <text evidence="5">The sequence shown here is derived from an EMBL/GenBank/DDBJ whole genome shotgun (WGS) entry which is preliminary data.</text>
</comment>
<evidence type="ECO:0000313" key="6">
    <source>
        <dbReference type="Proteomes" id="UP001258017"/>
    </source>
</evidence>
<dbReference type="InterPro" id="IPR007940">
    <property type="entry name" value="SH3BP5"/>
</dbReference>
<evidence type="ECO:0000313" key="5">
    <source>
        <dbReference type="EMBL" id="KAK2580492.1"/>
    </source>
</evidence>
<evidence type="ECO:0000256" key="1">
    <source>
        <dbReference type="ARBA" id="ARBA00007796"/>
    </source>
</evidence>
<feature type="coiled-coil region" evidence="3">
    <location>
        <begin position="15"/>
        <end position="49"/>
    </location>
</feature>
<evidence type="ECO:0000256" key="4">
    <source>
        <dbReference type="SAM" id="MobiDB-lite"/>
    </source>
</evidence>
<comment type="similarity">
    <text evidence="1">Belongs to the SH3BP5 family.</text>
</comment>
<keyword evidence="2 3" id="KW-0175">Coiled coil</keyword>
<dbReference type="PANTHER" id="PTHR19423">
    <property type="entry name" value="SH3 DOMAIN-BINDING PROTEIN 5"/>
    <property type="match status" value="1"/>
</dbReference>
<dbReference type="EMBL" id="JAIFRP010000053">
    <property type="protein sequence ID" value="KAK2580492.1"/>
    <property type="molecule type" value="Genomic_DNA"/>
</dbReference>
<dbReference type="GO" id="GO:0035556">
    <property type="term" value="P:intracellular signal transduction"/>
    <property type="evidence" value="ECO:0007669"/>
    <property type="project" value="InterPro"/>
</dbReference>
<dbReference type="PANTHER" id="PTHR19423:SF1">
    <property type="entry name" value="SH3 DOMAIN-BINDING PROTEIN 5"/>
    <property type="match status" value="1"/>
</dbReference>
<feature type="coiled-coil region" evidence="3">
    <location>
        <begin position="159"/>
        <end position="214"/>
    </location>
</feature>
<name>A0AAD9RIQ0_9HYME</name>
<accession>A0AAD9RIQ0</accession>